<dbReference type="EMBL" id="JAEPWM010000004">
    <property type="protein sequence ID" value="MBK6006746.1"/>
    <property type="molecule type" value="Genomic_DNA"/>
</dbReference>
<feature type="signal peptide" evidence="5">
    <location>
        <begin position="1"/>
        <end position="26"/>
    </location>
</feature>
<keyword evidence="2 4" id="KW-0479">Metal-binding</keyword>
<dbReference type="PANTHER" id="PTHR30632">
    <property type="entry name" value="MOLYBDATE-BINDING PERIPLASMIC PROTEIN"/>
    <property type="match status" value="1"/>
</dbReference>
<evidence type="ECO:0000256" key="4">
    <source>
        <dbReference type="PIRSR" id="PIRSR004846-1"/>
    </source>
</evidence>
<dbReference type="Proteomes" id="UP000630528">
    <property type="component" value="Unassembled WGS sequence"/>
</dbReference>
<dbReference type="Gene3D" id="3.40.190.10">
    <property type="entry name" value="Periplasmic binding protein-like II"/>
    <property type="match status" value="2"/>
</dbReference>
<evidence type="ECO:0000256" key="5">
    <source>
        <dbReference type="SAM" id="SignalP"/>
    </source>
</evidence>
<name>A0A934TSG2_9BURK</name>
<keyword evidence="7" id="KW-1185">Reference proteome</keyword>
<dbReference type="SUPFAM" id="SSF53850">
    <property type="entry name" value="Periplasmic binding protein-like II"/>
    <property type="match status" value="1"/>
</dbReference>
<proteinExistence type="inferred from homology"/>
<dbReference type="CDD" id="cd13539">
    <property type="entry name" value="PBP2_AvModA"/>
    <property type="match status" value="1"/>
</dbReference>
<dbReference type="Pfam" id="PF13531">
    <property type="entry name" value="SBP_bac_11"/>
    <property type="match status" value="1"/>
</dbReference>
<reference evidence="6" key="1">
    <citation type="journal article" date="2012" name="J. Microbiol. Biotechnol.">
        <title>Ramlibacter ginsenosidimutans sp. nov., with ginsenoside-converting activity.</title>
        <authorList>
            <person name="Wang L."/>
            <person name="An D.S."/>
            <person name="Kim S.G."/>
            <person name="Jin F.X."/>
            <person name="Kim S.C."/>
            <person name="Lee S.T."/>
            <person name="Im W.T."/>
        </authorList>
    </citation>
    <scope>NUCLEOTIDE SEQUENCE</scope>
    <source>
        <strain evidence="6">KACC 17527</strain>
    </source>
</reference>
<dbReference type="GO" id="GO:0015689">
    <property type="term" value="P:molybdate ion transport"/>
    <property type="evidence" value="ECO:0007669"/>
    <property type="project" value="InterPro"/>
</dbReference>
<feature type="chain" id="PRO_5037274096" evidence="5">
    <location>
        <begin position="27"/>
        <end position="254"/>
    </location>
</feature>
<evidence type="ECO:0000256" key="3">
    <source>
        <dbReference type="ARBA" id="ARBA00022729"/>
    </source>
</evidence>
<dbReference type="PANTHER" id="PTHR30632:SF14">
    <property type="entry name" value="TUNGSTATE_MOLYBDATE_CHROMATE-BINDING PROTEIN MODA"/>
    <property type="match status" value="1"/>
</dbReference>
<protein>
    <submittedName>
        <fullName evidence="6">Molybdate ABC transporter substrate-binding protein</fullName>
    </submittedName>
</protein>
<comment type="similarity">
    <text evidence="1">Belongs to the bacterial solute-binding protein ModA family.</text>
</comment>
<comment type="caution">
    <text evidence="6">The sequence shown here is derived from an EMBL/GenBank/DDBJ whole genome shotgun (WGS) entry which is preliminary data.</text>
</comment>
<keyword evidence="3 5" id="KW-0732">Signal</keyword>
<feature type="binding site" evidence="4">
    <location>
        <position position="63"/>
    </location>
    <ligand>
        <name>molybdate</name>
        <dbReference type="ChEBI" id="CHEBI:36264"/>
    </ligand>
</feature>
<dbReference type="InterPro" id="IPR050682">
    <property type="entry name" value="ModA/WtpA"/>
</dbReference>
<gene>
    <name evidence="6" type="primary">modA</name>
    <name evidence="6" type="ORF">JJB11_11655</name>
</gene>
<dbReference type="InterPro" id="IPR005950">
    <property type="entry name" value="ModA"/>
</dbReference>
<reference evidence="6" key="2">
    <citation type="submission" date="2021-01" db="EMBL/GenBank/DDBJ databases">
        <authorList>
            <person name="Kang M."/>
        </authorList>
    </citation>
    <scope>NUCLEOTIDE SEQUENCE</scope>
    <source>
        <strain evidence="6">KACC 17527</strain>
    </source>
</reference>
<dbReference type="RefSeq" id="WP_201170811.1">
    <property type="nucleotide sequence ID" value="NZ_JAEPWM010000004.1"/>
</dbReference>
<dbReference type="PIRSF" id="PIRSF004846">
    <property type="entry name" value="ModA"/>
    <property type="match status" value="1"/>
</dbReference>
<sequence length="254" mass="26322">MNSGGPVLRAWLTTWMLALAAVSAQAAQVQVAVAANMAAPMKQIAADFERATGHHAVVVLGSTGKLYAQIRVGAPFDVLLAADDETPARLEAEGLAVRGTRFTYATGRLVLWSADPAAVDAQGQVLRQPPQGKLAIADPRLAPYGAAALQVLAALGVASAWAPHLVQGESIGQAYQFTATGNARLGFVALAQVMAAGRITSGSAWIVPADLHKPLRQDAIVLTPGRSNAAAAALLHYLRGDAARATLRGYGYVT</sequence>
<feature type="binding site" evidence="4">
    <location>
        <position position="171"/>
    </location>
    <ligand>
        <name>molybdate</name>
        <dbReference type="ChEBI" id="CHEBI:36264"/>
    </ligand>
</feature>
<evidence type="ECO:0000313" key="6">
    <source>
        <dbReference type="EMBL" id="MBK6006746.1"/>
    </source>
</evidence>
<accession>A0A934TSG2</accession>
<dbReference type="InterPro" id="IPR044084">
    <property type="entry name" value="AvModA-like_subst-bd"/>
</dbReference>
<keyword evidence="4" id="KW-0500">Molybdenum</keyword>
<dbReference type="GO" id="GO:0030973">
    <property type="term" value="F:molybdate ion binding"/>
    <property type="evidence" value="ECO:0007669"/>
    <property type="project" value="InterPro"/>
</dbReference>
<evidence type="ECO:0000313" key="7">
    <source>
        <dbReference type="Proteomes" id="UP000630528"/>
    </source>
</evidence>
<dbReference type="GO" id="GO:0046872">
    <property type="term" value="F:metal ion binding"/>
    <property type="evidence" value="ECO:0007669"/>
    <property type="project" value="UniProtKB-KW"/>
</dbReference>
<organism evidence="6 7">
    <name type="scientific">Ramlibacter ginsenosidimutans</name>
    <dbReference type="NCBI Taxonomy" id="502333"/>
    <lineage>
        <taxon>Bacteria</taxon>
        <taxon>Pseudomonadati</taxon>
        <taxon>Pseudomonadota</taxon>
        <taxon>Betaproteobacteria</taxon>
        <taxon>Burkholderiales</taxon>
        <taxon>Comamonadaceae</taxon>
        <taxon>Ramlibacter</taxon>
    </lineage>
</organism>
<evidence type="ECO:0000256" key="2">
    <source>
        <dbReference type="ARBA" id="ARBA00022723"/>
    </source>
</evidence>
<evidence type="ECO:0000256" key="1">
    <source>
        <dbReference type="ARBA" id="ARBA00009175"/>
    </source>
</evidence>
<dbReference type="AlphaFoldDB" id="A0A934TSG2"/>
<dbReference type="NCBIfam" id="TIGR01256">
    <property type="entry name" value="modA"/>
    <property type="match status" value="1"/>
</dbReference>